<reference evidence="2 3" key="1">
    <citation type="submission" date="2018-05" db="EMBL/GenBank/DDBJ databases">
        <authorList>
            <person name="Zhang Y.-J."/>
        </authorList>
    </citation>
    <scope>NUCLEOTIDE SEQUENCE [LARGE SCALE GENOMIC DNA]</scope>
    <source>
        <strain evidence="2 3">CY04</strain>
    </source>
</reference>
<gene>
    <name evidence="2" type="ORF">DL239_18830</name>
</gene>
<dbReference type="SMART" id="SM00974">
    <property type="entry name" value="T5orf172"/>
    <property type="match status" value="1"/>
</dbReference>
<comment type="caution">
    <text evidence="2">The sequence shown here is derived from an EMBL/GenBank/DDBJ whole genome shotgun (WGS) entry which is preliminary data.</text>
</comment>
<evidence type="ECO:0000259" key="1">
    <source>
        <dbReference type="SMART" id="SM00974"/>
    </source>
</evidence>
<dbReference type="Pfam" id="PF13455">
    <property type="entry name" value="MUG113"/>
    <property type="match status" value="1"/>
</dbReference>
<protein>
    <recommendedName>
        <fullName evidence="1">Bacteriophage T5 Orf172 DNA-binding domain-containing protein</fullName>
    </recommendedName>
</protein>
<evidence type="ECO:0000313" key="3">
    <source>
        <dbReference type="Proteomes" id="UP001429564"/>
    </source>
</evidence>
<dbReference type="InterPro" id="IPR018306">
    <property type="entry name" value="Phage_T5_Orf172_DNA-bd"/>
</dbReference>
<dbReference type="EMBL" id="QHLQ01000025">
    <property type="protein sequence ID" value="NIZ63024.1"/>
    <property type="molecule type" value="Genomic_DNA"/>
</dbReference>
<proteinExistence type="predicted"/>
<dbReference type="Proteomes" id="UP001429564">
    <property type="component" value="Unassembled WGS sequence"/>
</dbReference>
<feature type="domain" description="Bacteriophage T5 Orf172 DNA-binding" evidence="1">
    <location>
        <begin position="33"/>
        <end position="116"/>
    </location>
</feature>
<organism evidence="2 3">
    <name type="scientific">Parasedimentitalea denitrificans</name>
    <dbReference type="NCBI Taxonomy" id="2211118"/>
    <lineage>
        <taxon>Bacteria</taxon>
        <taxon>Pseudomonadati</taxon>
        <taxon>Pseudomonadota</taxon>
        <taxon>Alphaproteobacteria</taxon>
        <taxon>Rhodobacterales</taxon>
        <taxon>Paracoccaceae</taxon>
        <taxon>Parasedimentitalea</taxon>
    </lineage>
</organism>
<keyword evidence="3" id="KW-1185">Reference proteome</keyword>
<name>A0ABX0WBH4_9RHOB</name>
<accession>A0ABX0WBH4</accession>
<evidence type="ECO:0000313" key="2">
    <source>
        <dbReference type="EMBL" id="NIZ63024.1"/>
    </source>
</evidence>
<sequence length="157" mass="18089">MSCPELNNGKMDRRPFVCNKLLEMAHIISNIGSFGEDVIKIGMTRRLEPYDRVRELGDASVPFLFDTHAMIYSEDAPALENTLHAEYEDRRISAANIRKEFFRVTVDEVEEAVTRLAPDAEFFSDFETQEFYETISKRKEEAERIDEAAAAEFPDEI</sequence>